<dbReference type="Pfam" id="PF25482">
    <property type="entry name" value="DUF7905"/>
    <property type="match status" value="1"/>
</dbReference>
<feature type="region of interest" description="Disordered" evidence="1">
    <location>
        <begin position="1"/>
        <end position="62"/>
    </location>
</feature>
<feature type="domain" description="DUF7905" evidence="2">
    <location>
        <begin position="223"/>
        <end position="512"/>
    </location>
</feature>
<evidence type="ECO:0000259" key="2">
    <source>
        <dbReference type="Pfam" id="PF25482"/>
    </source>
</evidence>
<protein>
    <recommendedName>
        <fullName evidence="2">DUF7905 domain-containing protein</fullName>
    </recommendedName>
</protein>
<dbReference type="GeneID" id="87842866"/>
<organism evidence="3 4">
    <name type="scientific">Chaetomium fimeti</name>
    <dbReference type="NCBI Taxonomy" id="1854472"/>
    <lineage>
        <taxon>Eukaryota</taxon>
        <taxon>Fungi</taxon>
        <taxon>Dikarya</taxon>
        <taxon>Ascomycota</taxon>
        <taxon>Pezizomycotina</taxon>
        <taxon>Sordariomycetes</taxon>
        <taxon>Sordariomycetidae</taxon>
        <taxon>Sordariales</taxon>
        <taxon>Chaetomiaceae</taxon>
        <taxon>Chaetomium</taxon>
    </lineage>
</organism>
<evidence type="ECO:0000313" key="3">
    <source>
        <dbReference type="EMBL" id="KAK3298919.1"/>
    </source>
</evidence>
<reference evidence="3" key="1">
    <citation type="journal article" date="2023" name="Mol. Phylogenet. Evol.">
        <title>Genome-scale phylogeny and comparative genomics of the fungal order Sordariales.</title>
        <authorList>
            <person name="Hensen N."/>
            <person name="Bonometti L."/>
            <person name="Westerberg I."/>
            <person name="Brannstrom I.O."/>
            <person name="Guillou S."/>
            <person name="Cros-Aarteil S."/>
            <person name="Calhoun S."/>
            <person name="Haridas S."/>
            <person name="Kuo A."/>
            <person name="Mondo S."/>
            <person name="Pangilinan J."/>
            <person name="Riley R."/>
            <person name="LaButti K."/>
            <person name="Andreopoulos B."/>
            <person name="Lipzen A."/>
            <person name="Chen C."/>
            <person name="Yan M."/>
            <person name="Daum C."/>
            <person name="Ng V."/>
            <person name="Clum A."/>
            <person name="Steindorff A."/>
            <person name="Ohm R.A."/>
            <person name="Martin F."/>
            <person name="Silar P."/>
            <person name="Natvig D.O."/>
            <person name="Lalanne C."/>
            <person name="Gautier V."/>
            <person name="Ament-Velasquez S.L."/>
            <person name="Kruys A."/>
            <person name="Hutchinson M.I."/>
            <person name="Powell A.J."/>
            <person name="Barry K."/>
            <person name="Miller A.N."/>
            <person name="Grigoriev I.V."/>
            <person name="Debuchy R."/>
            <person name="Gladieux P."/>
            <person name="Hiltunen Thoren M."/>
            <person name="Johannesson H."/>
        </authorList>
    </citation>
    <scope>NUCLEOTIDE SEQUENCE</scope>
    <source>
        <strain evidence="3">CBS 168.71</strain>
    </source>
</reference>
<name>A0AAE0HMI0_9PEZI</name>
<keyword evidence="4" id="KW-1185">Reference proteome</keyword>
<evidence type="ECO:0000313" key="4">
    <source>
        <dbReference type="Proteomes" id="UP001278766"/>
    </source>
</evidence>
<comment type="caution">
    <text evidence="3">The sequence shown here is derived from an EMBL/GenBank/DDBJ whole genome shotgun (WGS) entry which is preliminary data.</text>
</comment>
<evidence type="ECO:0000256" key="1">
    <source>
        <dbReference type="SAM" id="MobiDB-lite"/>
    </source>
</evidence>
<proteinExistence type="predicted"/>
<sequence>MAAVAAANLRSASPLPADNSQSSEAPPAISSDLPVRVTAPGCLAPPRRGNRSSRQNGVFDPRKAMDQVARRKIFTSGADQVTKRPPPRLNVAVVVSWPAPGRGFKDVHGSDTDVMAVISRTARDHEAMIEVEDVDSAVTVTVKATNRAKAAKVIALLRTQLLHRPEEELWRARLLVNPPTNNNKDLLTVVLQSKEGTTGRCITAAKIKNLGSTDIGGVAEKKARYKADLAKTLDKATEGLRHEPNGMYMKVQFGTLILNEWKKDKVEYNFAELQALLRSAGTRGTSKMLNIVSEAAVEALIGRLSKANMELPEHVRDFFEGPNGEQGDPVRSHSIILETKNLTVESTFEPVAGQQDRAQNGKRGKRYTLGPLTTHQLEKQHRATEVITVCPESIHDWGFEIRKKAAEQVTPPSAPFKVEALQKNVMFKGGSLGEGFPNISINDYFLQNNHINHVHGKTTLRYTLGWKYTLDINLFHAWQSKKPGQNAGTMVTTASVALFSDIWDDDMRANVRTPREWENTFAKQFLKHEQEDQAPGDTAAESMDHLLAWVDWIRKALDSA</sequence>
<dbReference type="AlphaFoldDB" id="A0AAE0HMI0"/>
<dbReference type="RefSeq" id="XP_062662433.1">
    <property type="nucleotide sequence ID" value="XM_062805918.1"/>
</dbReference>
<dbReference type="Proteomes" id="UP001278766">
    <property type="component" value="Unassembled WGS sequence"/>
</dbReference>
<gene>
    <name evidence="3" type="ORF">B0H64DRAFT_430024</name>
</gene>
<dbReference type="InterPro" id="IPR057227">
    <property type="entry name" value="DUF7905"/>
</dbReference>
<accession>A0AAE0HMI0</accession>
<dbReference type="EMBL" id="JAUEPN010000002">
    <property type="protein sequence ID" value="KAK3298919.1"/>
    <property type="molecule type" value="Genomic_DNA"/>
</dbReference>
<reference evidence="3" key="2">
    <citation type="submission" date="2023-06" db="EMBL/GenBank/DDBJ databases">
        <authorList>
            <consortium name="Lawrence Berkeley National Laboratory"/>
            <person name="Haridas S."/>
            <person name="Hensen N."/>
            <person name="Bonometti L."/>
            <person name="Westerberg I."/>
            <person name="Brannstrom I.O."/>
            <person name="Guillou S."/>
            <person name="Cros-Aarteil S."/>
            <person name="Calhoun S."/>
            <person name="Kuo A."/>
            <person name="Mondo S."/>
            <person name="Pangilinan J."/>
            <person name="Riley R."/>
            <person name="Labutti K."/>
            <person name="Andreopoulos B."/>
            <person name="Lipzen A."/>
            <person name="Chen C."/>
            <person name="Yanf M."/>
            <person name="Daum C."/>
            <person name="Ng V."/>
            <person name="Clum A."/>
            <person name="Steindorff A."/>
            <person name="Ohm R."/>
            <person name="Martin F."/>
            <person name="Silar P."/>
            <person name="Natvig D."/>
            <person name="Lalanne C."/>
            <person name="Gautier V."/>
            <person name="Ament-Velasquez S.L."/>
            <person name="Kruys A."/>
            <person name="Hutchinson M.I."/>
            <person name="Powell A.J."/>
            <person name="Barry K."/>
            <person name="Miller A.N."/>
            <person name="Grigoriev I.V."/>
            <person name="Debuchy R."/>
            <person name="Gladieux P."/>
            <person name="Thoren M.H."/>
            <person name="Johannesson H."/>
        </authorList>
    </citation>
    <scope>NUCLEOTIDE SEQUENCE</scope>
    <source>
        <strain evidence="3">CBS 168.71</strain>
    </source>
</reference>